<dbReference type="Proteomes" id="UP001281761">
    <property type="component" value="Unassembled WGS sequence"/>
</dbReference>
<accession>A0ABQ9XWT1</accession>
<protein>
    <submittedName>
        <fullName evidence="1">Uncharacterized protein</fullName>
    </submittedName>
</protein>
<comment type="caution">
    <text evidence="1">The sequence shown here is derived from an EMBL/GenBank/DDBJ whole genome shotgun (WGS) entry which is preliminary data.</text>
</comment>
<sequence length="152" mass="16717">MSVIISKPMTIVTQNIDFISTSDISTILPSQRVIDNQPLFSLSNSSLSFTKVAFTITNQIIAAVDETSFFQFESCLLESNGHKLFEVDGTLMLIKTTLIQPTTTSSLIGSPSTNGEVILFACRLEQTLNVAISRYWEILSEPSNSATVRSEM</sequence>
<proteinExistence type="predicted"/>
<evidence type="ECO:0000313" key="2">
    <source>
        <dbReference type="Proteomes" id="UP001281761"/>
    </source>
</evidence>
<reference evidence="1 2" key="1">
    <citation type="journal article" date="2022" name="bioRxiv">
        <title>Genomics of Preaxostyla Flagellates Illuminates Evolutionary Transitions and the Path Towards Mitochondrial Loss.</title>
        <authorList>
            <person name="Novak L.V.F."/>
            <person name="Treitli S.C."/>
            <person name="Pyrih J."/>
            <person name="Halakuc P."/>
            <person name="Pipaliya S.V."/>
            <person name="Vacek V."/>
            <person name="Brzon O."/>
            <person name="Soukal P."/>
            <person name="Eme L."/>
            <person name="Dacks J.B."/>
            <person name="Karnkowska A."/>
            <person name="Elias M."/>
            <person name="Hampl V."/>
        </authorList>
    </citation>
    <scope>NUCLEOTIDE SEQUENCE [LARGE SCALE GENOMIC DNA]</scope>
    <source>
        <strain evidence="1">NAU3</strain>
        <tissue evidence="1">Gut</tissue>
    </source>
</reference>
<dbReference type="EMBL" id="JARBJD010000061">
    <property type="protein sequence ID" value="KAK2955952.1"/>
    <property type="molecule type" value="Genomic_DNA"/>
</dbReference>
<gene>
    <name evidence="1" type="ORF">BLNAU_9112</name>
</gene>
<evidence type="ECO:0000313" key="1">
    <source>
        <dbReference type="EMBL" id="KAK2955952.1"/>
    </source>
</evidence>
<name>A0ABQ9XWT1_9EUKA</name>
<keyword evidence="2" id="KW-1185">Reference proteome</keyword>
<organism evidence="1 2">
    <name type="scientific">Blattamonas nauphoetae</name>
    <dbReference type="NCBI Taxonomy" id="2049346"/>
    <lineage>
        <taxon>Eukaryota</taxon>
        <taxon>Metamonada</taxon>
        <taxon>Preaxostyla</taxon>
        <taxon>Oxymonadida</taxon>
        <taxon>Blattamonas</taxon>
    </lineage>
</organism>